<sequence length="304" mass="34881">MESILYLGSRLNDFFEIRDLEKDPGFSRFIPMVYDPIEFDWKSYFEKDFTTRFNGLMLKGTDHVQSVHLAVFPTEEVLETFTNESQPGDLLFMHHPLHMECGDPKGNWGRGFLPIRKDLLDKIKDKGLSVYTCHAPLDYNKQISTSLAIAEQLGAKVLEEFVPFANGYAGLICEMNTTTTSEIIDSLQSIFDIPYVDFEGKENDRIEKIAIVAGSGDEVTDMKIAEAKNVQAYITGEIHCHIDNEKGRRKFQTMMDYVPNTKMSLIGVSHASSEFLVMKTQLYTWFNDNFDVAVKLIPQNKWWR</sequence>
<dbReference type="RefSeq" id="WP_209979723.1">
    <property type="nucleotide sequence ID" value="NZ_JAGGLB010000059.1"/>
</dbReference>
<evidence type="ECO:0000256" key="1">
    <source>
        <dbReference type="ARBA" id="ARBA00006964"/>
    </source>
</evidence>
<dbReference type="PANTHER" id="PTHR13799:SF14">
    <property type="entry name" value="GTP CYCLOHYDROLASE 1 TYPE 2 HOMOLOG"/>
    <property type="match status" value="1"/>
</dbReference>
<dbReference type="Pfam" id="PF01784">
    <property type="entry name" value="DUF34_NIF3"/>
    <property type="match status" value="1"/>
</dbReference>
<comment type="similarity">
    <text evidence="1">Belongs to the GTP cyclohydrolase I type 2/NIF3 family.</text>
</comment>
<dbReference type="SUPFAM" id="SSF102705">
    <property type="entry name" value="NIF3 (NGG1p interacting factor 3)-like"/>
    <property type="match status" value="1"/>
</dbReference>
<keyword evidence="3" id="KW-0479">Metal-binding</keyword>
<evidence type="ECO:0000313" key="5">
    <source>
        <dbReference type="Proteomes" id="UP001519287"/>
    </source>
</evidence>
<evidence type="ECO:0000313" key="4">
    <source>
        <dbReference type="EMBL" id="MBP1996885.1"/>
    </source>
</evidence>
<keyword evidence="5" id="KW-1185">Reference proteome</keyword>
<organism evidence="4 5">
    <name type="scientific">Paenibacillus eucommiae</name>
    <dbReference type="NCBI Taxonomy" id="1355755"/>
    <lineage>
        <taxon>Bacteria</taxon>
        <taxon>Bacillati</taxon>
        <taxon>Bacillota</taxon>
        <taxon>Bacilli</taxon>
        <taxon>Bacillales</taxon>
        <taxon>Paenibacillaceae</taxon>
        <taxon>Paenibacillus</taxon>
    </lineage>
</organism>
<accession>A0ABS4JAQ3</accession>
<dbReference type="InterPro" id="IPR002678">
    <property type="entry name" value="DUF34/NIF3"/>
</dbReference>
<dbReference type="PANTHER" id="PTHR13799">
    <property type="entry name" value="NGG1 INTERACTING FACTOR 3"/>
    <property type="match status" value="1"/>
</dbReference>
<gene>
    <name evidence="4" type="ORF">J2Z66_008563</name>
</gene>
<comment type="caution">
    <text evidence="4">The sequence shown here is derived from an EMBL/GenBank/DDBJ whole genome shotgun (WGS) entry which is preliminary data.</text>
</comment>
<name>A0ABS4JAQ3_9BACL</name>
<dbReference type="Proteomes" id="UP001519287">
    <property type="component" value="Unassembled WGS sequence"/>
</dbReference>
<protein>
    <recommendedName>
        <fullName evidence="2">GTP cyclohydrolase 1 type 2 homolog</fullName>
    </recommendedName>
</protein>
<reference evidence="4 5" key="1">
    <citation type="submission" date="2021-03" db="EMBL/GenBank/DDBJ databases">
        <title>Genomic Encyclopedia of Type Strains, Phase IV (KMG-IV): sequencing the most valuable type-strain genomes for metagenomic binning, comparative biology and taxonomic classification.</title>
        <authorList>
            <person name="Goeker M."/>
        </authorList>
    </citation>
    <scope>NUCLEOTIDE SEQUENCE [LARGE SCALE GENOMIC DNA]</scope>
    <source>
        <strain evidence="4 5">DSM 26048</strain>
    </source>
</reference>
<dbReference type="Gene3D" id="3.40.1390.30">
    <property type="entry name" value="NIF3 (NGG1p interacting factor 3)-like"/>
    <property type="match status" value="1"/>
</dbReference>
<dbReference type="EMBL" id="JAGGLB010000059">
    <property type="protein sequence ID" value="MBP1996885.1"/>
    <property type="molecule type" value="Genomic_DNA"/>
</dbReference>
<evidence type="ECO:0000256" key="2">
    <source>
        <dbReference type="ARBA" id="ARBA00022112"/>
    </source>
</evidence>
<proteinExistence type="inferred from homology"/>
<evidence type="ECO:0000256" key="3">
    <source>
        <dbReference type="ARBA" id="ARBA00022723"/>
    </source>
</evidence>
<dbReference type="InterPro" id="IPR036069">
    <property type="entry name" value="DUF34/NIF3_sf"/>
</dbReference>